<evidence type="ECO:0000256" key="3">
    <source>
        <dbReference type="ARBA" id="ARBA00022598"/>
    </source>
</evidence>
<comment type="subcellular location">
    <subcellularLocation>
        <location evidence="5">Cytoplasm</location>
    </subcellularLocation>
</comment>
<proteinExistence type="inferred from homology"/>
<reference evidence="9 10" key="1">
    <citation type="submission" date="2022-04" db="EMBL/GenBank/DDBJ databases">
        <title>Complete genome of Methanothermobacter tenebrarum strain RMAS.</title>
        <authorList>
            <person name="Nakamura K."/>
            <person name="Oshima K."/>
            <person name="Hattori M."/>
            <person name="Kamagata Y."/>
            <person name="Takamizawa K."/>
        </authorList>
    </citation>
    <scope>NUCLEOTIDE SEQUENCE [LARGE SCALE GENOMIC DNA]</scope>
    <source>
        <strain evidence="9 10">RMAS</strain>
    </source>
</reference>
<dbReference type="PROSITE" id="PS01287">
    <property type="entry name" value="RTC"/>
    <property type="match status" value="1"/>
</dbReference>
<dbReference type="InterPro" id="IPR037136">
    <property type="entry name" value="RNA3'_phos_cyclase_dom_sf"/>
</dbReference>
<accession>A0ABM7YEQ1</accession>
<dbReference type="NCBIfam" id="TIGR03399">
    <property type="entry name" value="RNA_3prim_cycl"/>
    <property type="match status" value="1"/>
</dbReference>
<gene>
    <name evidence="5" type="primary">rtcA</name>
    <name evidence="9" type="ORF">MTTB_11440</name>
</gene>
<keyword evidence="5" id="KW-0067">ATP-binding</keyword>
<evidence type="ECO:0000256" key="6">
    <source>
        <dbReference type="NCBIfam" id="TIGR03399"/>
    </source>
</evidence>
<dbReference type="Gene3D" id="3.30.360.20">
    <property type="entry name" value="RNA 3'-terminal phosphate cyclase, insert domain"/>
    <property type="match status" value="1"/>
</dbReference>
<sequence>MLEIDGSFGEGGGALVRIATALAALTSTPIRIYNIRANRPKKGLSYQHLTAVKALAKLSKARIEGAEVGSMEIKFTPQRIKGGNFYFDVKTAGSIGLVLQALMIPAAFAEDKTTFKIRGGTDVKWSPPIDYIKNVTLPLLEKMGYKGKIKLLKRGYYPKGGGTIEAMIQPIKRLKPIKLTKAKIDSIKGISHAGKLPLHVAERQARAAQEKLQEKGLEADIRIEHSNDTLSPGSGIILWAEGNTRIGASSLGEKGKPAETVGKEAAEGLIKFLENGAPLDKYMGDQIIPYMSIAGESIIRTVEFSMHAYTNIHVTEKITGKKFKIMGELGKPAAIECP</sequence>
<comment type="similarity">
    <text evidence="1 5">Belongs to the RNA 3'-terminal cyclase family. Type 1 subfamily.</text>
</comment>
<evidence type="ECO:0000313" key="9">
    <source>
        <dbReference type="EMBL" id="BDH79765.1"/>
    </source>
</evidence>
<dbReference type="Gene3D" id="3.65.10.20">
    <property type="entry name" value="RNA 3'-terminal phosphate cyclase domain"/>
    <property type="match status" value="1"/>
</dbReference>
<dbReference type="PIRSF" id="PIRSF005378">
    <property type="entry name" value="RNA3'_term_phos_cycl_euk"/>
    <property type="match status" value="1"/>
</dbReference>
<keyword evidence="3 5" id="KW-0436">Ligase</keyword>
<dbReference type="InterPro" id="IPR020719">
    <property type="entry name" value="RNA3'_term_phos_cycl-like_CS"/>
</dbReference>
<dbReference type="PANTHER" id="PTHR11096">
    <property type="entry name" value="RNA 3' TERMINAL PHOSPHATE CYCLASE"/>
    <property type="match status" value="1"/>
</dbReference>
<dbReference type="RefSeq" id="WP_248564096.1">
    <property type="nucleotide sequence ID" value="NZ_AP025698.1"/>
</dbReference>
<dbReference type="CDD" id="cd00874">
    <property type="entry name" value="RNA_Cyclase_Class_II"/>
    <property type="match status" value="1"/>
</dbReference>
<dbReference type="Proteomes" id="UP000831817">
    <property type="component" value="Chromosome"/>
</dbReference>
<keyword evidence="4 5" id="KW-0547">Nucleotide-binding</keyword>
<feature type="domain" description="RNA 3'-terminal phosphate cyclase insert" evidence="8">
    <location>
        <begin position="183"/>
        <end position="273"/>
    </location>
</feature>
<dbReference type="HAMAP" id="MF_00200">
    <property type="entry name" value="RTC"/>
    <property type="match status" value="1"/>
</dbReference>
<evidence type="ECO:0000256" key="5">
    <source>
        <dbReference type="HAMAP-Rule" id="MF_00200"/>
    </source>
</evidence>
<evidence type="ECO:0000256" key="2">
    <source>
        <dbReference type="ARBA" id="ARBA00021428"/>
    </source>
</evidence>
<dbReference type="SUPFAM" id="SSF52913">
    <property type="entry name" value="RNA 3'-terminal phosphate cyclase, RPTC, insert domain"/>
    <property type="match status" value="1"/>
</dbReference>
<dbReference type="PANTHER" id="PTHR11096:SF0">
    <property type="entry name" value="RNA 3'-TERMINAL PHOSPHATE CYCLASE"/>
    <property type="match status" value="1"/>
</dbReference>
<dbReference type="InterPro" id="IPR013791">
    <property type="entry name" value="RNA3'-term_phos_cycl_insert"/>
</dbReference>
<keyword evidence="5" id="KW-0963">Cytoplasm</keyword>
<dbReference type="SUPFAM" id="SSF55205">
    <property type="entry name" value="EPT/RTPC-like"/>
    <property type="match status" value="2"/>
</dbReference>
<dbReference type="InterPro" id="IPR000228">
    <property type="entry name" value="RNA3'_term_phos_cyc"/>
</dbReference>
<name>A0ABM7YEQ1_9EURY</name>
<evidence type="ECO:0000313" key="10">
    <source>
        <dbReference type="Proteomes" id="UP000831817"/>
    </source>
</evidence>
<evidence type="ECO:0000256" key="4">
    <source>
        <dbReference type="ARBA" id="ARBA00022741"/>
    </source>
</evidence>
<keyword evidence="10" id="KW-1185">Reference proteome</keyword>
<feature type="domain" description="RNA 3'-terminal phosphate cyclase" evidence="7">
    <location>
        <begin position="9"/>
        <end position="325"/>
    </location>
</feature>
<dbReference type="EC" id="6.5.1.4" evidence="5 6"/>
<evidence type="ECO:0000259" key="7">
    <source>
        <dbReference type="Pfam" id="PF01137"/>
    </source>
</evidence>
<feature type="binding site" evidence="5">
    <location>
        <position position="100"/>
    </location>
    <ligand>
        <name>ATP</name>
        <dbReference type="ChEBI" id="CHEBI:30616"/>
    </ligand>
</feature>
<dbReference type="InterPro" id="IPR023797">
    <property type="entry name" value="RNA3'_phos_cyclase_dom"/>
</dbReference>
<protein>
    <recommendedName>
        <fullName evidence="2 5">RNA 3'-terminal phosphate cyclase</fullName>
        <shortName evidence="5">RNA cyclase</shortName>
        <shortName evidence="5">RNA-3'-phosphate cyclase</shortName>
        <ecNumber evidence="5 6">6.5.1.4</ecNumber>
    </recommendedName>
</protein>
<feature type="active site" description="Tele-AMP-histidine intermediate" evidence="5">
    <location>
        <position position="307"/>
    </location>
</feature>
<evidence type="ECO:0000256" key="1">
    <source>
        <dbReference type="ARBA" id="ARBA00009206"/>
    </source>
</evidence>
<dbReference type="EMBL" id="AP025698">
    <property type="protein sequence ID" value="BDH79765.1"/>
    <property type="molecule type" value="Genomic_DNA"/>
</dbReference>
<dbReference type="InterPro" id="IPR036553">
    <property type="entry name" value="RPTC_insert"/>
</dbReference>
<evidence type="ECO:0000259" key="8">
    <source>
        <dbReference type="Pfam" id="PF05189"/>
    </source>
</evidence>
<comment type="catalytic activity">
    <reaction evidence="5">
        <text>a 3'-end 3'-phospho-ribonucleotide-RNA + ATP = a 3'-end 2',3'-cyclophospho-ribonucleotide-RNA + AMP + diphosphate</text>
        <dbReference type="Rhea" id="RHEA:23976"/>
        <dbReference type="Rhea" id="RHEA-COMP:10463"/>
        <dbReference type="Rhea" id="RHEA-COMP:10464"/>
        <dbReference type="ChEBI" id="CHEBI:30616"/>
        <dbReference type="ChEBI" id="CHEBI:33019"/>
        <dbReference type="ChEBI" id="CHEBI:83062"/>
        <dbReference type="ChEBI" id="CHEBI:83064"/>
        <dbReference type="ChEBI" id="CHEBI:456215"/>
        <dbReference type="EC" id="6.5.1.4"/>
    </reaction>
</comment>
<dbReference type="InterPro" id="IPR013792">
    <property type="entry name" value="RNA3'P_cycl/enolpyr_Trfase_a/b"/>
</dbReference>
<comment type="function">
    <text evidence="5">Catalyzes the conversion of 3'-phosphate to a 2',3'-cyclic phosphodiester at the end of RNA. The mechanism of action of the enzyme occurs in 3 steps: (A) adenylation of the enzyme by ATP; (B) transfer of adenylate to an RNA-N3'P to produce RNA-N3'PP5'A; (C) and attack of the adjacent 2'-hydroxyl on the 3'-phosphorus in the diester linkage to produce the cyclic end product. The biological role of this enzyme is unknown but it is likely to function in some aspects of cellular RNA processing.</text>
</comment>
<organism evidence="9 10">
    <name type="scientific">Methanothermobacter tenebrarum</name>
    <dbReference type="NCBI Taxonomy" id="680118"/>
    <lineage>
        <taxon>Archaea</taxon>
        <taxon>Methanobacteriati</taxon>
        <taxon>Methanobacteriota</taxon>
        <taxon>Methanomada group</taxon>
        <taxon>Methanobacteria</taxon>
        <taxon>Methanobacteriales</taxon>
        <taxon>Methanobacteriaceae</taxon>
        <taxon>Methanothermobacter</taxon>
    </lineage>
</organism>
<feature type="binding site" evidence="5">
    <location>
        <begin position="282"/>
        <end position="286"/>
    </location>
    <ligand>
        <name>ATP</name>
        <dbReference type="ChEBI" id="CHEBI:30616"/>
    </ligand>
</feature>
<dbReference type="Pfam" id="PF01137">
    <property type="entry name" value="RTC"/>
    <property type="match status" value="1"/>
</dbReference>
<dbReference type="Pfam" id="PF05189">
    <property type="entry name" value="RTC_insert"/>
    <property type="match status" value="1"/>
</dbReference>
<dbReference type="InterPro" id="IPR017770">
    <property type="entry name" value="RNA3'_term_phos_cyc_type_1"/>
</dbReference>
<dbReference type="GeneID" id="71965669"/>